<accession>A0A1M6BGN5</accession>
<gene>
    <name evidence="1" type="ORF">SAMN02745194_00493</name>
</gene>
<dbReference type="AlphaFoldDB" id="A0A1M6BGN5"/>
<dbReference type="Gene3D" id="1.25.40.1040">
    <property type="match status" value="1"/>
</dbReference>
<evidence type="ECO:0000313" key="1">
    <source>
        <dbReference type="EMBL" id="SHI47846.1"/>
    </source>
</evidence>
<dbReference type="SUPFAM" id="SSF48452">
    <property type="entry name" value="TPR-like"/>
    <property type="match status" value="1"/>
</dbReference>
<evidence type="ECO:0000313" key="2">
    <source>
        <dbReference type="Proteomes" id="UP000184387"/>
    </source>
</evidence>
<proteinExistence type="predicted"/>
<dbReference type="EMBL" id="FQZF01000002">
    <property type="protein sequence ID" value="SHI47846.1"/>
    <property type="molecule type" value="Genomic_DNA"/>
</dbReference>
<reference evidence="1 2" key="1">
    <citation type="submission" date="2016-11" db="EMBL/GenBank/DDBJ databases">
        <authorList>
            <person name="Jaros S."/>
            <person name="Januszkiewicz K."/>
            <person name="Wedrychowicz H."/>
        </authorList>
    </citation>
    <scope>NUCLEOTIDE SEQUENCE [LARGE SCALE GENOMIC DNA]</scope>
    <source>
        <strain evidence="1 2">DSM 14916</strain>
    </source>
</reference>
<dbReference type="InterPro" id="IPR011990">
    <property type="entry name" value="TPR-like_helical_dom_sf"/>
</dbReference>
<name>A0A1M6BGN5_9PROT</name>
<organism evidence="1 2">
    <name type="scientific">Muricoccus roseus</name>
    <dbReference type="NCBI Taxonomy" id="198092"/>
    <lineage>
        <taxon>Bacteria</taxon>
        <taxon>Pseudomonadati</taxon>
        <taxon>Pseudomonadota</taxon>
        <taxon>Alphaproteobacteria</taxon>
        <taxon>Acetobacterales</taxon>
        <taxon>Roseomonadaceae</taxon>
        <taxon>Muricoccus</taxon>
    </lineage>
</organism>
<sequence length="103" mass="10642">MSRAPGNSRLYAAYATALAKCGRPNDALNAIGEAVTRFPTMFHLDLTKAEILRSVGDLEGACAAVDAAAGKGAHQKTVALARRRIVQAGYSLMPAAAGSGNRV</sequence>
<dbReference type="Proteomes" id="UP000184387">
    <property type="component" value="Unassembled WGS sequence"/>
</dbReference>
<keyword evidence="2" id="KW-1185">Reference proteome</keyword>
<evidence type="ECO:0008006" key="3">
    <source>
        <dbReference type="Google" id="ProtNLM"/>
    </source>
</evidence>
<protein>
    <recommendedName>
        <fullName evidence="3">Tetratricopeptide repeat-containing protein</fullName>
    </recommendedName>
</protein>